<dbReference type="EMBL" id="KV426038">
    <property type="protein sequence ID" value="KZV90926.1"/>
    <property type="molecule type" value="Genomic_DNA"/>
</dbReference>
<dbReference type="InterPro" id="IPR040898">
    <property type="entry name" value="CxC6"/>
</dbReference>
<dbReference type="InterPro" id="IPR041539">
    <property type="entry name" value="CxC5"/>
</dbReference>
<dbReference type="InParanoid" id="A0A165GS23"/>
<dbReference type="Pfam" id="PF18718">
    <property type="entry name" value="CxC5"/>
    <property type="match status" value="1"/>
</dbReference>
<evidence type="ECO:0000259" key="2">
    <source>
        <dbReference type="Pfam" id="PF18721"/>
    </source>
</evidence>
<dbReference type="OrthoDB" id="3055037at2759"/>
<keyword evidence="4" id="KW-1185">Reference proteome</keyword>
<accession>A0A165GS23</accession>
<evidence type="ECO:0008006" key="5">
    <source>
        <dbReference type="Google" id="ProtNLM"/>
    </source>
</evidence>
<name>A0A165GS23_EXIGL</name>
<sequence length="478" mass="54080">LSDPERYSSVFYTLRRGALQVTVESMYCRGRLYFLKNAHCLTRYHPDYYVRNASGADAHRVYYHGVPAAIGITEHAFIEPELCVLIENMYLFSHASSEAIARIYNRSLTQELSETKLRGALVLEAFFLHALLRFYSQRQGSLTVPHHGKKEHRLDAALHFRNSAMAGTGQPQWAHACNSCMKLKRDPNGRLYRQSACVVDGVSITHSCCGFKSAAGLPCKTPLARPMDRFCPEHASRLEFCAVKGCSNACEIGFKSCSAPDHRQQELKLTAKGKSMFELKERAAAAADFVATGKTTFQRSWTHNEQLAVRCCGVIISRATFFQAEAIQGVKDFIMSTFPTDRYPGCKPSFIFYDDNCHLWKYLNALPQDSPIREFFKRIGLPVDVFHFSSKHKEGDLVCQTHCNPANFPDLVNQADGSWTYNSSAAEQANRWLNKFKGIVREMNALSFNFFLDEMIMLRNEFTVQGLKDKGTMPHIIP</sequence>
<evidence type="ECO:0000259" key="1">
    <source>
        <dbReference type="Pfam" id="PF18718"/>
    </source>
</evidence>
<evidence type="ECO:0000313" key="4">
    <source>
        <dbReference type="Proteomes" id="UP000077266"/>
    </source>
</evidence>
<organism evidence="3 4">
    <name type="scientific">Exidia glandulosa HHB12029</name>
    <dbReference type="NCBI Taxonomy" id="1314781"/>
    <lineage>
        <taxon>Eukaryota</taxon>
        <taxon>Fungi</taxon>
        <taxon>Dikarya</taxon>
        <taxon>Basidiomycota</taxon>
        <taxon>Agaricomycotina</taxon>
        <taxon>Agaricomycetes</taxon>
        <taxon>Auriculariales</taxon>
        <taxon>Exidiaceae</taxon>
        <taxon>Exidia</taxon>
    </lineage>
</organism>
<dbReference type="Pfam" id="PF18721">
    <property type="entry name" value="CxC6"/>
    <property type="match status" value="1"/>
</dbReference>
<gene>
    <name evidence="3" type="ORF">EXIGLDRAFT_592899</name>
</gene>
<proteinExistence type="predicted"/>
<dbReference type="AlphaFoldDB" id="A0A165GS23"/>
<feature type="non-terminal residue" evidence="3">
    <location>
        <position position="1"/>
    </location>
</feature>
<dbReference type="STRING" id="1314781.A0A165GS23"/>
<evidence type="ECO:0000313" key="3">
    <source>
        <dbReference type="EMBL" id="KZV90926.1"/>
    </source>
</evidence>
<feature type="domain" description="CxC5 like cysteine cluster associated with KDZ" evidence="1">
    <location>
        <begin position="3"/>
        <end position="108"/>
    </location>
</feature>
<protein>
    <recommendedName>
        <fullName evidence="5">CxC6 like cysteine cluster associated with KDZ domain-containing protein</fullName>
    </recommendedName>
</protein>
<feature type="non-terminal residue" evidence="3">
    <location>
        <position position="478"/>
    </location>
</feature>
<reference evidence="3 4" key="1">
    <citation type="journal article" date="2016" name="Mol. Biol. Evol.">
        <title>Comparative Genomics of Early-Diverging Mushroom-Forming Fungi Provides Insights into the Origins of Lignocellulose Decay Capabilities.</title>
        <authorList>
            <person name="Nagy L.G."/>
            <person name="Riley R."/>
            <person name="Tritt A."/>
            <person name="Adam C."/>
            <person name="Daum C."/>
            <person name="Floudas D."/>
            <person name="Sun H."/>
            <person name="Yadav J.S."/>
            <person name="Pangilinan J."/>
            <person name="Larsson K.H."/>
            <person name="Matsuura K."/>
            <person name="Barry K."/>
            <person name="Labutti K."/>
            <person name="Kuo R."/>
            <person name="Ohm R.A."/>
            <person name="Bhattacharya S.S."/>
            <person name="Shirouzu T."/>
            <person name="Yoshinaga Y."/>
            <person name="Martin F.M."/>
            <person name="Grigoriev I.V."/>
            <person name="Hibbett D.S."/>
        </authorList>
    </citation>
    <scope>NUCLEOTIDE SEQUENCE [LARGE SCALE GENOMIC DNA]</scope>
    <source>
        <strain evidence="3 4">HHB12029</strain>
    </source>
</reference>
<dbReference type="Proteomes" id="UP000077266">
    <property type="component" value="Unassembled WGS sequence"/>
</dbReference>
<feature type="domain" description="CxC6 like cysteine cluster associated with KDZ" evidence="2">
    <location>
        <begin position="198"/>
        <end position="266"/>
    </location>
</feature>